<organism evidence="1 2">
    <name type="scientific">Lasius niger</name>
    <name type="common">Black garden ant</name>
    <dbReference type="NCBI Taxonomy" id="67767"/>
    <lineage>
        <taxon>Eukaryota</taxon>
        <taxon>Metazoa</taxon>
        <taxon>Ecdysozoa</taxon>
        <taxon>Arthropoda</taxon>
        <taxon>Hexapoda</taxon>
        <taxon>Insecta</taxon>
        <taxon>Pterygota</taxon>
        <taxon>Neoptera</taxon>
        <taxon>Endopterygota</taxon>
        <taxon>Hymenoptera</taxon>
        <taxon>Apocrita</taxon>
        <taxon>Aculeata</taxon>
        <taxon>Formicoidea</taxon>
        <taxon>Formicidae</taxon>
        <taxon>Formicinae</taxon>
        <taxon>Lasius</taxon>
        <taxon>Lasius</taxon>
    </lineage>
</organism>
<dbReference type="PaxDb" id="67767-A0A0J7JUR1"/>
<keyword evidence="2" id="KW-1185">Reference proteome</keyword>
<dbReference type="SUPFAM" id="SSF50985">
    <property type="entry name" value="RCC1/BLIP-II"/>
    <property type="match status" value="1"/>
</dbReference>
<dbReference type="Gene3D" id="2.130.10.30">
    <property type="entry name" value="Regulator of chromosome condensation 1/beta-lactamase-inhibitor protein II"/>
    <property type="match status" value="1"/>
</dbReference>
<evidence type="ECO:0000313" key="2">
    <source>
        <dbReference type="Proteomes" id="UP000036403"/>
    </source>
</evidence>
<dbReference type="AlphaFoldDB" id="A0A0J7JUR1"/>
<dbReference type="EMBL" id="LBMM01030409">
    <property type="protein sequence ID" value="KMQ81902.1"/>
    <property type="molecule type" value="Genomic_DNA"/>
</dbReference>
<dbReference type="Proteomes" id="UP000036403">
    <property type="component" value="Unassembled WGS sequence"/>
</dbReference>
<dbReference type="OrthoDB" id="7615301at2759"/>
<sequence length="91" mass="10201">MVMVYGLYGSRALIVTKDKNVYALDYNKVDLKIGDTDIDLYPQKIEELCGKNIKTFACNSCFILALTEEGEIRLISDFTAILSPKLFLGSK</sequence>
<proteinExistence type="predicted"/>
<accession>A0A0J7JUR1</accession>
<name>A0A0J7JUR1_LASNI</name>
<reference evidence="1 2" key="1">
    <citation type="submission" date="2015-04" db="EMBL/GenBank/DDBJ databases">
        <title>Lasius niger genome sequencing.</title>
        <authorList>
            <person name="Konorov E.A."/>
            <person name="Nikitin M.A."/>
            <person name="Kirill M.V."/>
            <person name="Chang P."/>
        </authorList>
    </citation>
    <scope>NUCLEOTIDE SEQUENCE [LARGE SCALE GENOMIC DNA]</scope>
    <source>
        <tissue evidence="1">Whole</tissue>
    </source>
</reference>
<comment type="caution">
    <text evidence="1">The sequence shown here is derived from an EMBL/GenBank/DDBJ whole genome shotgun (WGS) entry which is preliminary data.</text>
</comment>
<evidence type="ECO:0000313" key="1">
    <source>
        <dbReference type="EMBL" id="KMQ81902.1"/>
    </source>
</evidence>
<gene>
    <name evidence="1" type="ORF">RF55_24819</name>
</gene>
<dbReference type="STRING" id="67767.A0A0J7JUR1"/>
<dbReference type="InterPro" id="IPR009091">
    <property type="entry name" value="RCC1/BLIP-II"/>
</dbReference>
<protein>
    <submittedName>
        <fullName evidence="1">Rcc1 and btb domain-containing protein 1</fullName>
    </submittedName>
</protein>